<evidence type="ECO:0000313" key="7">
    <source>
        <dbReference type="EMBL" id="ONK67519.1"/>
    </source>
</evidence>
<proteinExistence type="inferred from homology"/>
<dbReference type="InterPro" id="IPR017853">
    <property type="entry name" value="GH"/>
</dbReference>
<dbReference type="Gramene" id="ONK67519">
    <property type="protein sequence ID" value="ONK67519"/>
    <property type="gene ID" value="A4U43_C05F880"/>
</dbReference>
<protein>
    <recommendedName>
        <fullName evidence="9">Glucan endo-1,3-beta-D-glucosidase</fullName>
    </recommendedName>
</protein>
<keyword evidence="2 5" id="KW-0378">Hydrolase</keyword>
<evidence type="ECO:0000256" key="3">
    <source>
        <dbReference type="ARBA" id="ARBA00023295"/>
    </source>
</evidence>
<dbReference type="Gene3D" id="3.20.20.80">
    <property type="entry name" value="Glycosidases"/>
    <property type="match status" value="2"/>
</dbReference>
<keyword evidence="6" id="KW-0175">Coiled coil</keyword>
<evidence type="ECO:0000256" key="2">
    <source>
        <dbReference type="ARBA" id="ARBA00022801"/>
    </source>
</evidence>
<sequence length="338" mass="38060">MDRLLFAVALMIVISSFGLLADSVTFRYITAANEVIPGDLAVHVLPAMKNLDSALTAANLTIPVSTVVSLGVLGASYPPSEGAFSEALTPIMTPIVSFLASKNAPFLVNIYPYFTYKVDSVYSTLDNVGGDYVDIIVSETGWPSGGKERGATICNAMTYNNSLVKHLNESMGTPKRPDEEIETHLLAMFNENQKPPGTEQDFGLYYPNMTEFHHDYAKKVKGVRRAYAHEVGLLRAEKERRDEARREAARVANEQRKKEKAAAAESRAVERRAFEEEFRQMLMKERAQKLESWRGKEEMREKKKEEERELLRKQTSVWVSEENMKKIMLEAIVDSTPL</sequence>
<reference evidence="8" key="1">
    <citation type="journal article" date="2017" name="Nat. Commun.">
        <title>The asparagus genome sheds light on the origin and evolution of a young Y chromosome.</title>
        <authorList>
            <person name="Harkess A."/>
            <person name="Zhou J."/>
            <person name="Xu C."/>
            <person name="Bowers J.E."/>
            <person name="Van der Hulst R."/>
            <person name="Ayyampalayam S."/>
            <person name="Mercati F."/>
            <person name="Riccardi P."/>
            <person name="McKain M.R."/>
            <person name="Kakrana A."/>
            <person name="Tang H."/>
            <person name="Ray J."/>
            <person name="Groenendijk J."/>
            <person name="Arikit S."/>
            <person name="Mathioni S.M."/>
            <person name="Nakano M."/>
            <person name="Shan H."/>
            <person name="Telgmann-Rauber A."/>
            <person name="Kanno A."/>
            <person name="Yue Z."/>
            <person name="Chen H."/>
            <person name="Li W."/>
            <person name="Chen Y."/>
            <person name="Xu X."/>
            <person name="Zhang Y."/>
            <person name="Luo S."/>
            <person name="Chen H."/>
            <person name="Gao J."/>
            <person name="Mao Z."/>
            <person name="Pires J.C."/>
            <person name="Luo M."/>
            <person name="Kudrna D."/>
            <person name="Wing R.A."/>
            <person name="Meyers B.C."/>
            <person name="Yi K."/>
            <person name="Kong H."/>
            <person name="Lavrijsen P."/>
            <person name="Sunseri F."/>
            <person name="Falavigna A."/>
            <person name="Ye Y."/>
            <person name="Leebens-Mack J.H."/>
            <person name="Chen G."/>
        </authorList>
    </citation>
    <scope>NUCLEOTIDE SEQUENCE [LARGE SCALE GENOMIC DNA]</scope>
    <source>
        <strain evidence="8">cv. DH0086</strain>
    </source>
</reference>
<dbReference type="InterPro" id="IPR000490">
    <property type="entry name" value="Glyco_hydro_17"/>
</dbReference>
<keyword evidence="8" id="KW-1185">Reference proteome</keyword>
<dbReference type="Pfam" id="PF00332">
    <property type="entry name" value="Glyco_hydro_17"/>
    <property type="match status" value="2"/>
</dbReference>
<name>A0A5P1ES32_ASPOF</name>
<organism evidence="7 8">
    <name type="scientific">Asparagus officinalis</name>
    <name type="common">Garden asparagus</name>
    <dbReference type="NCBI Taxonomy" id="4686"/>
    <lineage>
        <taxon>Eukaryota</taxon>
        <taxon>Viridiplantae</taxon>
        <taxon>Streptophyta</taxon>
        <taxon>Embryophyta</taxon>
        <taxon>Tracheophyta</taxon>
        <taxon>Spermatophyta</taxon>
        <taxon>Magnoliopsida</taxon>
        <taxon>Liliopsida</taxon>
        <taxon>Asparagales</taxon>
        <taxon>Asparagaceae</taxon>
        <taxon>Asparagoideae</taxon>
        <taxon>Asparagus</taxon>
    </lineage>
</organism>
<dbReference type="GO" id="GO:0004553">
    <property type="term" value="F:hydrolase activity, hydrolyzing O-glycosyl compounds"/>
    <property type="evidence" value="ECO:0007669"/>
    <property type="project" value="InterPro"/>
</dbReference>
<evidence type="ECO:0000256" key="5">
    <source>
        <dbReference type="RuleBase" id="RU004336"/>
    </source>
</evidence>
<comment type="similarity">
    <text evidence="1 4">Belongs to the glycosyl hydrolase 17 family.</text>
</comment>
<accession>A0A5P1ES32</accession>
<dbReference type="EMBL" id="CM007385">
    <property type="protein sequence ID" value="ONK67519.1"/>
    <property type="molecule type" value="Genomic_DNA"/>
</dbReference>
<dbReference type="AlphaFoldDB" id="A0A5P1ES32"/>
<evidence type="ECO:0000313" key="8">
    <source>
        <dbReference type="Proteomes" id="UP000243459"/>
    </source>
</evidence>
<evidence type="ECO:0000256" key="1">
    <source>
        <dbReference type="ARBA" id="ARBA00008773"/>
    </source>
</evidence>
<dbReference type="PANTHER" id="PTHR32227">
    <property type="entry name" value="GLUCAN ENDO-1,3-BETA-GLUCOSIDASE BG1-RELATED-RELATED"/>
    <property type="match status" value="1"/>
</dbReference>
<dbReference type="SUPFAM" id="SSF51445">
    <property type="entry name" value="(Trans)glycosidases"/>
    <property type="match status" value="1"/>
</dbReference>
<gene>
    <name evidence="7" type="ORF">A4U43_C05F880</name>
</gene>
<dbReference type="GO" id="GO:0005975">
    <property type="term" value="P:carbohydrate metabolic process"/>
    <property type="evidence" value="ECO:0007669"/>
    <property type="project" value="InterPro"/>
</dbReference>
<evidence type="ECO:0000256" key="6">
    <source>
        <dbReference type="SAM" id="Coils"/>
    </source>
</evidence>
<dbReference type="PROSITE" id="PS00587">
    <property type="entry name" value="GLYCOSYL_HYDROL_F17"/>
    <property type="match status" value="1"/>
</dbReference>
<evidence type="ECO:0000256" key="4">
    <source>
        <dbReference type="RuleBase" id="RU004335"/>
    </source>
</evidence>
<dbReference type="InterPro" id="IPR044965">
    <property type="entry name" value="Glyco_hydro_17_plant"/>
</dbReference>
<feature type="coiled-coil region" evidence="6">
    <location>
        <begin position="234"/>
        <end position="261"/>
    </location>
</feature>
<dbReference type="Proteomes" id="UP000243459">
    <property type="component" value="Chromosome 5"/>
</dbReference>
<evidence type="ECO:0008006" key="9">
    <source>
        <dbReference type="Google" id="ProtNLM"/>
    </source>
</evidence>
<keyword evidence="3 5" id="KW-0326">Glycosidase</keyword>